<feature type="compositionally biased region" description="Polar residues" evidence="1">
    <location>
        <begin position="256"/>
        <end position="266"/>
    </location>
</feature>
<dbReference type="GO" id="GO:0071036">
    <property type="term" value="P:nuclear polyadenylation-dependent snoRNA catabolic process"/>
    <property type="evidence" value="ECO:0007669"/>
    <property type="project" value="TreeGrafter"/>
</dbReference>
<dbReference type="AlphaFoldDB" id="A0A1C6X0Y7"/>
<feature type="region of interest" description="Disordered" evidence="1">
    <location>
        <begin position="680"/>
        <end position="704"/>
    </location>
</feature>
<evidence type="ECO:0000313" key="9">
    <source>
        <dbReference type="Proteomes" id="UP000516480"/>
    </source>
</evidence>
<dbReference type="InterPro" id="IPR045092">
    <property type="entry name" value="Rrp6-like"/>
</dbReference>
<evidence type="ECO:0000313" key="6">
    <source>
        <dbReference type="Proteomes" id="UP000219860"/>
    </source>
</evidence>
<dbReference type="Proteomes" id="UP000516480">
    <property type="component" value="Chromosome 13"/>
</dbReference>
<evidence type="ECO:0000313" key="4">
    <source>
        <dbReference type="EMBL" id="SCM18203.1"/>
    </source>
</evidence>
<dbReference type="GO" id="GO:0000175">
    <property type="term" value="F:3'-5'-RNA exonuclease activity"/>
    <property type="evidence" value="ECO:0007669"/>
    <property type="project" value="InterPro"/>
</dbReference>
<gene>
    <name evidence="2" type="primary">RRP6</name>
    <name evidence="5" type="ORF">PBNK65E_000362900</name>
    <name evidence="2" type="ORF">PBNK65NY_000362400</name>
    <name evidence="3" type="ORF">PBSP11A_000363200</name>
    <name evidence="4" type="ORF">PBSP11RLL_000363000</name>
</gene>
<dbReference type="OMA" id="FFWKMLK"/>
<keyword evidence="2" id="KW-0540">Nuclease</keyword>
<dbReference type="GO" id="GO:0071039">
    <property type="term" value="P:nuclear polyadenylation-dependent CUT catabolic process"/>
    <property type="evidence" value="ECO:0007669"/>
    <property type="project" value="TreeGrafter"/>
</dbReference>
<dbReference type="GO" id="GO:0000176">
    <property type="term" value="C:nuclear exosome (RNase complex)"/>
    <property type="evidence" value="ECO:0007669"/>
    <property type="project" value="TreeGrafter"/>
</dbReference>
<dbReference type="Proteomes" id="UP000220214">
    <property type="component" value="Chromosome 13"/>
</dbReference>
<feature type="region of interest" description="Disordered" evidence="1">
    <location>
        <begin position="233"/>
        <end position="286"/>
    </location>
</feature>
<dbReference type="PANTHER" id="PTHR12124">
    <property type="entry name" value="POLYMYOSITIS/SCLERODERMA AUTOANTIGEN-RELATED"/>
    <property type="match status" value="1"/>
</dbReference>
<name>A0A1C6X0Y7_PLABE</name>
<dbReference type="GO" id="GO:0071035">
    <property type="term" value="P:nuclear polyadenylation-dependent rRNA catabolic process"/>
    <property type="evidence" value="ECO:0007669"/>
    <property type="project" value="TreeGrafter"/>
</dbReference>
<dbReference type="GO" id="GO:0000166">
    <property type="term" value="F:nucleotide binding"/>
    <property type="evidence" value="ECO:0007669"/>
    <property type="project" value="InterPro"/>
</dbReference>
<evidence type="ECO:0000313" key="8">
    <source>
        <dbReference type="Proteomes" id="UP000220214"/>
    </source>
</evidence>
<dbReference type="GO" id="GO:0071044">
    <property type="term" value="P:histone mRNA catabolic process"/>
    <property type="evidence" value="ECO:0007669"/>
    <property type="project" value="TreeGrafter"/>
</dbReference>
<accession>A0A1C6X0Y7</accession>
<dbReference type="SUPFAM" id="SSF47819">
    <property type="entry name" value="HRDC-like"/>
    <property type="match status" value="1"/>
</dbReference>
<dbReference type="EMBL" id="LT614639">
    <property type="protein sequence ID" value="SCN27631.1"/>
    <property type="molecule type" value="Genomic_DNA"/>
</dbReference>
<evidence type="ECO:0000313" key="5">
    <source>
        <dbReference type="EMBL" id="SCN27631.1"/>
    </source>
</evidence>
<dbReference type="OrthoDB" id="2250022at2759"/>
<dbReference type="InterPro" id="IPR012337">
    <property type="entry name" value="RNaseH-like_sf"/>
</dbReference>
<dbReference type="EMBL" id="LT608149">
    <property type="protein sequence ID" value="SCL96348.1"/>
    <property type="molecule type" value="Genomic_DNA"/>
</dbReference>
<dbReference type="GO" id="GO:0071037">
    <property type="term" value="P:nuclear polyadenylation-dependent snRNA catabolic process"/>
    <property type="evidence" value="ECO:0007669"/>
    <property type="project" value="TreeGrafter"/>
</dbReference>
<dbReference type="Proteomes" id="UP000219860">
    <property type="component" value="Chromosome 13"/>
</dbReference>
<dbReference type="GO" id="GO:0005730">
    <property type="term" value="C:nucleolus"/>
    <property type="evidence" value="ECO:0007669"/>
    <property type="project" value="TreeGrafter"/>
</dbReference>
<dbReference type="InterPro" id="IPR036397">
    <property type="entry name" value="RNaseH_sf"/>
</dbReference>
<sequence>MEYCRKKIEDLLRLKGVEENEPTNEGSNFLTNKLLNDVVEIVKLTNKLAHTKSDNNNIELMSNNENINILKKNLLKIIYDLLIYSTNDEKKKKILLENYENNTIPELGNEENYHIISSVLEEIIQRSEKFLNLFNLNDIDKIFSNFQNSKLNDNNTNDNAVNKLNFLSQNNDKNRVEHKSNTNVKLEQKIENDNINLVNTNSEEDEIERNNKEIDSIYKNMINIDILQTPELNEANDEKKNDKYQKTKKRKRDNHNNSQNGNTNKNLIKENEHGKTKKKRFSLNNNSNNIKNSWSHLINNYAKYFIPRIHIKHNKLIDLEDNLIAAMKYQENIIKMKKKALVYNEQFKNNELNDIRSIEIVNEIFEEKEIKDFDALSNVSEISEVDKNTIDDQIEKIYKVEKHYNEMNSKSDLSILKEDTAINEYFFYKLLKKIDKKINKYCENFNVVINNPYAFEINNLINMYINYDENVQKFLNIKKDLIKPININLKEYKIINNKNNLINMINIIKNTYDKISIINIIDYKNSYHGFTSLILVGTQDIDYIIDVFNIFEDIYLLNEITTDSKILKITYNSENLILFFQKDFSIYFINIIDLLLCANCLNIKNSVPYLIFNYFNVNIGLTSITSVPLDRPISSESIQILKTHSHYLYHLFDYIITDLYYNYLFNRVKKENIDSTSIQMDKSDKDAVSQNSDSDPDDQKEHCIKNRGNYNYTLNSSKKISKIYKTNVYVNFEKIKFSDITPEEEKQGIDIIKTMFIESNQICLIKFEIKNENDNISKTKDQIKQIINTSYNTTCCDKLIENILIWREKLSKRMNSPTDNILNIHNIISIILNGAVSISNLKNNITPLNNIISENIESLFEVIVKSNINNTNLNIGNNKSKRGNIFFYHNYLENSNQNDIPPDNKSNLISFCNNNIKSELKSYENNIIVPNMYFQSISNNDKNENSEKNDNYEKTKTDISHLNKGDEIFTLEKTFFSENQNDTNYKYEQNNNTFINYNLKYENYTSLSSLIISMNQIKEKILNECTTNKSINNIKDEQLKVKKDIFKNKKKEGNNDNKNKQIYKSYNNQYNIKKGRMNGKNILDEIM</sequence>
<evidence type="ECO:0000313" key="2">
    <source>
        <dbReference type="EMBL" id="SCL96348.1"/>
    </source>
</evidence>
<evidence type="ECO:0000313" key="7">
    <source>
        <dbReference type="Proteomes" id="UP000219974"/>
    </source>
</evidence>
<evidence type="ECO:0000256" key="1">
    <source>
        <dbReference type="SAM" id="MobiDB-lite"/>
    </source>
</evidence>
<feature type="compositionally biased region" description="Basic and acidic residues" evidence="1">
    <location>
        <begin position="236"/>
        <end position="245"/>
    </location>
</feature>
<dbReference type="VEuPathDB" id="PlasmoDB:PBANKA_1313400"/>
<dbReference type="EMBL" id="LT608261">
    <property type="protein sequence ID" value="SCM16409.1"/>
    <property type="molecule type" value="Genomic_DNA"/>
</dbReference>
<keyword evidence="2" id="KW-0269">Exonuclease</keyword>
<dbReference type="GO" id="GO:0071051">
    <property type="term" value="P:poly(A)-dependent snoRNA 3'-end processing"/>
    <property type="evidence" value="ECO:0007669"/>
    <property type="project" value="TreeGrafter"/>
</dbReference>
<evidence type="ECO:0000313" key="3">
    <source>
        <dbReference type="EMBL" id="SCM16409.1"/>
    </source>
</evidence>
<dbReference type="Proteomes" id="UP000219974">
    <property type="component" value="Chromosome 13"/>
</dbReference>
<dbReference type="EMBL" id="LT608277">
    <property type="protein sequence ID" value="SCM18203.1"/>
    <property type="molecule type" value="Genomic_DNA"/>
</dbReference>
<dbReference type="SUPFAM" id="SSF53098">
    <property type="entry name" value="Ribonuclease H-like"/>
    <property type="match status" value="1"/>
</dbReference>
<keyword evidence="2" id="KW-0378">Hydrolase</keyword>
<dbReference type="Gene3D" id="3.30.420.10">
    <property type="entry name" value="Ribonuclease H-like superfamily/Ribonuclease H"/>
    <property type="match status" value="1"/>
</dbReference>
<organism evidence="2 9">
    <name type="scientific">Plasmodium berghei</name>
    <dbReference type="NCBI Taxonomy" id="5821"/>
    <lineage>
        <taxon>Eukaryota</taxon>
        <taxon>Sar</taxon>
        <taxon>Alveolata</taxon>
        <taxon>Apicomplexa</taxon>
        <taxon>Aconoidasida</taxon>
        <taxon>Haemosporida</taxon>
        <taxon>Plasmodiidae</taxon>
        <taxon>Plasmodium</taxon>
        <taxon>Plasmodium (Vinckeia)</taxon>
    </lineage>
</organism>
<dbReference type="GO" id="GO:0000467">
    <property type="term" value="P:exonucleolytic trimming to generate mature 3'-end of 5.8S rRNA from tricistronic rRNA transcript (SSU-rRNA, 5.8S rRNA, LSU-rRNA)"/>
    <property type="evidence" value="ECO:0007669"/>
    <property type="project" value="InterPro"/>
</dbReference>
<proteinExistence type="predicted"/>
<protein>
    <submittedName>
        <fullName evidence="2">Exosome complex exonuclease RRP6, putative</fullName>
    </submittedName>
</protein>
<dbReference type="PANTHER" id="PTHR12124:SF47">
    <property type="entry name" value="EXOSOME COMPONENT 10"/>
    <property type="match status" value="1"/>
</dbReference>
<reference evidence="6 7" key="1">
    <citation type="submission" date="2016-08" db="EMBL/GenBank/DDBJ databases">
        <authorList>
            <consortium name="Pathogen Informatics"/>
        </authorList>
    </citation>
    <scope>NUCLEOTIDE SEQUENCE [LARGE SCALE GENOMIC DNA]</scope>
    <source>
        <strain evidence="2 9">NK65 ny</strain>
        <strain evidence="5 8">NK65e</strain>
        <strain evidence="3 6">SP11 Antwerpcl1</strain>
        <strain evidence="4 7">SP11 RLL</strain>
    </source>
</reference>
<dbReference type="GO" id="GO:0071040">
    <property type="term" value="P:nuclear polyadenylation-dependent antisense transcript catabolic process"/>
    <property type="evidence" value="ECO:0007669"/>
    <property type="project" value="TreeGrafter"/>
</dbReference>
<dbReference type="InterPro" id="IPR010997">
    <property type="entry name" value="HRDC-like_sf"/>
</dbReference>
<dbReference type="GO" id="GO:0003727">
    <property type="term" value="F:single-stranded RNA binding"/>
    <property type="evidence" value="ECO:0007669"/>
    <property type="project" value="TreeGrafter"/>
</dbReference>
<dbReference type="GO" id="GO:0071038">
    <property type="term" value="P:TRAMP-dependent tRNA surveillance pathway"/>
    <property type="evidence" value="ECO:0007669"/>
    <property type="project" value="TreeGrafter"/>
</dbReference>